<feature type="compositionally biased region" description="Polar residues" evidence="11">
    <location>
        <begin position="1472"/>
        <end position="1481"/>
    </location>
</feature>
<dbReference type="InterPro" id="IPR027268">
    <property type="entry name" value="Peptidase_M4/M1_CTD_sf"/>
</dbReference>
<comment type="subcellular location">
    <subcellularLocation>
        <location evidence="1">Nucleus</location>
    </subcellularLocation>
</comment>
<feature type="region of interest" description="Disordered" evidence="11">
    <location>
        <begin position="1248"/>
        <end position="1526"/>
    </location>
</feature>
<proteinExistence type="inferred from homology"/>
<feature type="domain" description="Bromo" evidence="12">
    <location>
        <begin position="1154"/>
        <end position="1226"/>
    </location>
</feature>
<evidence type="ECO:0000256" key="11">
    <source>
        <dbReference type="SAM" id="MobiDB-lite"/>
    </source>
</evidence>
<reference evidence="13 14" key="1">
    <citation type="journal article" date="2019" name="Nat. Ecol. Evol.">
        <title>Megaphylogeny resolves global patterns of mushroom evolution.</title>
        <authorList>
            <person name="Varga T."/>
            <person name="Krizsan K."/>
            <person name="Foldi C."/>
            <person name="Dima B."/>
            <person name="Sanchez-Garcia M."/>
            <person name="Sanchez-Ramirez S."/>
            <person name="Szollosi G.J."/>
            <person name="Szarkandi J.G."/>
            <person name="Papp V."/>
            <person name="Albert L."/>
            <person name="Andreopoulos W."/>
            <person name="Angelini C."/>
            <person name="Antonin V."/>
            <person name="Barry K.W."/>
            <person name="Bougher N.L."/>
            <person name="Buchanan P."/>
            <person name="Buyck B."/>
            <person name="Bense V."/>
            <person name="Catcheside P."/>
            <person name="Chovatia M."/>
            <person name="Cooper J."/>
            <person name="Damon W."/>
            <person name="Desjardin D."/>
            <person name="Finy P."/>
            <person name="Geml J."/>
            <person name="Haridas S."/>
            <person name="Hughes K."/>
            <person name="Justo A."/>
            <person name="Karasinski D."/>
            <person name="Kautmanova I."/>
            <person name="Kiss B."/>
            <person name="Kocsube S."/>
            <person name="Kotiranta H."/>
            <person name="LaButti K.M."/>
            <person name="Lechner B.E."/>
            <person name="Liimatainen K."/>
            <person name="Lipzen A."/>
            <person name="Lukacs Z."/>
            <person name="Mihaltcheva S."/>
            <person name="Morgado L.N."/>
            <person name="Niskanen T."/>
            <person name="Noordeloos M.E."/>
            <person name="Ohm R.A."/>
            <person name="Ortiz-Santana B."/>
            <person name="Ovrebo C."/>
            <person name="Racz N."/>
            <person name="Riley R."/>
            <person name="Savchenko A."/>
            <person name="Shiryaev A."/>
            <person name="Soop K."/>
            <person name="Spirin V."/>
            <person name="Szebenyi C."/>
            <person name="Tomsovsky M."/>
            <person name="Tulloss R.E."/>
            <person name="Uehling J."/>
            <person name="Grigoriev I.V."/>
            <person name="Vagvolgyi C."/>
            <person name="Papp T."/>
            <person name="Martin F.M."/>
            <person name="Miettinen O."/>
            <person name="Hibbett D.S."/>
            <person name="Nagy L.G."/>
        </authorList>
    </citation>
    <scope>NUCLEOTIDE SEQUENCE [LARGE SCALE GENOMIC DNA]</scope>
    <source>
        <strain evidence="13 14">FP101781</strain>
    </source>
</reference>
<feature type="region of interest" description="Disordered" evidence="11">
    <location>
        <begin position="44"/>
        <end position="72"/>
    </location>
</feature>
<dbReference type="SUPFAM" id="SSF55486">
    <property type="entry name" value="Metalloproteases ('zincins'), catalytic domain"/>
    <property type="match status" value="1"/>
</dbReference>
<dbReference type="FunFam" id="1.10.390.10:FF:000011">
    <property type="entry name" value="Transcription initiation factor TFIID subunit"/>
    <property type="match status" value="1"/>
</dbReference>
<dbReference type="SUPFAM" id="SSF63737">
    <property type="entry name" value="Leukotriene A4 hydrolase N-terminal domain"/>
    <property type="match status" value="1"/>
</dbReference>
<feature type="compositionally biased region" description="Basic and acidic residues" evidence="11">
    <location>
        <begin position="1375"/>
        <end position="1411"/>
    </location>
</feature>
<dbReference type="GO" id="GO:0006325">
    <property type="term" value="P:chromatin organization"/>
    <property type="evidence" value="ECO:0007669"/>
    <property type="project" value="UniProtKB-ARBA"/>
</dbReference>
<dbReference type="GO" id="GO:0003682">
    <property type="term" value="F:chromatin binding"/>
    <property type="evidence" value="ECO:0007669"/>
    <property type="project" value="TreeGrafter"/>
</dbReference>
<gene>
    <name evidence="13" type="ORF">FA13DRAFT_1751318</name>
</gene>
<accession>A0A4Y7TYL5</accession>
<feature type="compositionally biased region" description="Pro residues" evidence="11">
    <location>
        <begin position="1253"/>
        <end position="1265"/>
    </location>
</feature>
<dbReference type="PROSITE" id="PS00633">
    <property type="entry name" value="BROMODOMAIN_1"/>
    <property type="match status" value="2"/>
</dbReference>
<dbReference type="CDD" id="cd04369">
    <property type="entry name" value="Bromodomain"/>
    <property type="match status" value="2"/>
</dbReference>
<evidence type="ECO:0000313" key="14">
    <source>
        <dbReference type="Proteomes" id="UP000298030"/>
    </source>
</evidence>
<evidence type="ECO:0000256" key="3">
    <source>
        <dbReference type="ARBA" id="ARBA00017363"/>
    </source>
</evidence>
<comment type="caution">
    <text evidence="13">The sequence shown here is derived from an EMBL/GenBank/DDBJ whole genome shotgun (WGS) entry which is preliminary data.</text>
</comment>
<dbReference type="Pfam" id="PF25577">
    <property type="entry name" value="TPR_TAF2_C"/>
    <property type="match status" value="1"/>
</dbReference>
<dbReference type="OrthoDB" id="308861at2759"/>
<dbReference type="Pfam" id="PF01433">
    <property type="entry name" value="Peptidase_M1"/>
    <property type="match status" value="1"/>
</dbReference>
<organism evidence="13 14">
    <name type="scientific">Coprinellus micaceus</name>
    <name type="common">Glistening ink-cap mushroom</name>
    <name type="synonym">Coprinus micaceus</name>
    <dbReference type="NCBI Taxonomy" id="71717"/>
    <lineage>
        <taxon>Eukaryota</taxon>
        <taxon>Fungi</taxon>
        <taxon>Dikarya</taxon>
        <taxon>Basidiomycota</taxon>
        <taxon>Agaricomycotina</taxon>
        <taxon>Agaricomycetes</taxon>
        <taxon>Agaricomycetidae</taxon>
        <taxon>Agaricales</taxon>
        <taxon>Agaricineae</taxon>
        <taxon>Psathyrellaceae</taxon>
        <taxon>Coprinellus</taxon>
    </lineage>
</organism>
<feature type="domain" description="Bromo" evidence="12">
    <location>
        <begin position="1542"/>
        <end position="1614"/>
    </location>
</feature>
<evidence type="ECO:0000256" key="8">
    <source>
        <dbReference type="ARBA" id="ARBA00025346"/>
    </source>
</evidence>
<dbReference type="InterPro" id="IPR018359">
    <property type="entry name" value="Bromodomain_CS"/>
</dbReference>
<evidence type="ECO:0000256" key="2">
    <source>
        <dbReference type="ARBA" id="ARBA00010937"/>
    </source>
</evidence>
<feature type="region of interest" description="Disordered" evidence="11">
    <location>
        <begin position="1747"/>
        <end position="1768"/>
    </location>
</feature>
<evidence type="ECO:0000256" key="10">
    <source>
        <dbReference type="PROSITE-ProRule" id="PRU00035"/>
    </source>
</evidence>
<dbReference type="GO" id="GO:0016251">
    <property type="term" value="F:RNA polymerase II general transcription initiation factor activity"/>
    <property type="evidence" value="ECO:0007669"/>
    <property type="project" value="TreeGrafter"/>
</dbReference>
<dbReference type="GO" id="GO:0005669">
    <property type="term" value="C:transcription factor TFIID complex"/>
    <property type="evidence" value="ECO:0007669"/>
    <property type="project" value="InterPro"/>
</dbReference>
<keyword evidence="6" id="KW-0804">Transcription</keyword>
<feature type="compositionally biased region" description="Pro residues" evidence="11">
    <location>
        <begin position="1345"/>
        <end position="1359"/>
    </location>
</feature>
<evidence type="ECO:0000256" key="4">
    <source>
        <dbReference type="ARBA" id="ARBA00023015"/>
    </source>
</evidence>
<dbReference type="SUPFAM" id="SSF47370">
    <property type="entry name" value="Bromodomain"/>
    <property type="match status" value="3"/>
</dbReference>
<keyword evidence="7" id="KW-0539">Nucleus</keyword>
<evidence type="ECO:0000256" key="7">
    <source>
        <dbReference type="ARBA" id="ARBA00023242"/>
    </source>
</evidence>
<dbReference type="InterPro" id="IPR001487">
    <property type="entry name" value="Bromodomain"/>
</dbReference>
<dbReference type="PRINTS" id="PR00503">
    <property type="entry name" value="BROMODOMAIN"/>
</dbReference>
<dbReference type="Gene3D" id="1.20.920.10">
    <property type="entry name" value="Bromodomain-like"/>
    <property type="match status" value="3"/>
</dbReference>
<feature type="region of interest" description="Disordered" evidence="11">
    <location>
        <begin position="1093"/>
        <end position="1133"/>
    </location>
</feature>
<evidence type="ECO:0000256" key="1">
    <source>
        <dbReference type="ARBA" id="ARBA00004123"/>
    </source>
</evidence>
<dbReference type="InterPro" id="IPR057345">
    <property type="entry name" value="Ig-like_TAF2"/>
</dbReference>
<evidence type="ECO:0000256" key="6">
    <source>
        <dbReference type="ARBA" id="ARBA00023163"/>
    </source>
</evidence>
<feature type="region of interest" description="Disordered" evidence="11">
    <location>
        <begin position="1053"/>
        <end position="1078"/>
    </location>
</feature>
<dbReference type="InterPro" id="IPR014782">
    <property type="entry name" value="Peptidase_M1_dom"/>
</dbReference>
<dbReference type="CDD" id="cd09839">
    <property type="entry name" value="M1_like_TAF2"/>
    <property type="match status" value="1"/>
</dbReference>
<dbReference type="PANTHER" id="PTHR15137:SF9">
    <property type="entry name" value="TRANSCRIPTION INITIATION FACTOR TFIID SUBUNIT 2"/>
    <property type="match status" value="1"/>
</dbReference>
<dbReference type="STRING" id="71717.A0A4Y7TYL5"/>
<dbReference type="Proteomes" id="UP000298030">
    <property type="component" value="Unassembled WGS sequence"/>
</dbReference>
<dbReference type="InterPro" id="IPR057991">
    <property type="entry name" value="TPR_TAF2_C"/>
</dbReference>
<evidence type="ECO:0000256" key="5">
    <source>
        <dbReference type="ARBA" id="ARBA00023117"/>
    </source>
</evidence>
<dbReference type="GO" id="GO:0006367">
    <property type="term" value="P:transcription initiation at RNA polymerase II promoter"/>
    <property type="evidence" value="ECO:0007669"/>
    <property type="project" value="TreeGrafter"/>
</dbReference>
<dbReference type="Pfam" id="PF00439">
    <property type="entry name" value="Bromodomain"/>
    <property type="match status" value="3"/>
</dbReference>
<dbReference type="PANTHER" id="PTHR15137">
    <property type="entry name" value="TRANSCRIPTION INITIATION FACTOR TFIID"/>
    <property type="match status" value="1"/>
</dbReference>
<keyword evidence="14" id="KW-1185">Reference proteome</keyword>
<keyword evidence="5 10" id="KW-0103">Bromodomain</keyword>
<name>A0A4Y7TYL5_COPMI</name>
<evidence type="ECO:0000256" key="9">
    <source>
        <dbReference type="ARBA" id="ARBA00076306"/>
    </source>
</evidence>
<dbReference type="GO" id="GO:0000976">
    <property type="term" value="F:transcription cis-regulatory region binding"/>
    <property type="evidence" value="ECO:0007669"/>
    <property type="project" value="TreeGrafter"/>
</dbReference>
<sequence length="1768" mass="197456">MGGAGEAPDCHKHAELKRKLYSAMQECDEGELSIAMPKESAVRVSTQASSNGTFSETATPEPQTPGQPTHPSTEYAPIVVNIAYSLRNPVDGFEFVVPNDAYPYRVPHAYTTPSSPDAARCWVPCLDNQWEKCTWEFEFVVPRYLEERTPGDDDDEAPDCTPTMVVCSGELVEQVAHPYNSNKTIFVFSQTTLTSVQHIAFAAGPFHLYQIPSDIVAEDAPGSSQPPMYAFCLPGLESQLATSTTFLRSAMSFYTSEFGSYPFGSFKLVFVDEMPTQRFDSATLSLVTSDFLHGEDAIDQALETRQALSHALACQWSGINIIPKTWSDIWLTNGLSLFINGLFLRKLFGNNDYRFKLKKDMQRVTEWDIGAMPPICQPQILDPPDAATLPFINLKSPLVLHILDRKLGKSGTSLGLSRVLPKIFLSAISGELQNNALSTHAFLRTCRKVSGVDLRTFAEQWIYGSGCPSFGFSASFNRKKMAVEITMRQECPAHGAMEHNDVSKALLKPVKFFEGQMTIRIHEADGTPYEHVLDIRSAFKRYEVPFNTKYKRVRRNTKRYLARQAAAQAAAEGDAEAAEAIGMIDMGFGLEIWEKEEERDNWKVADWTEEDESTMSGATYEWIRIDADFEWIASSKFEQPDFMWVSQLQRDRDVVAQLEAIHALAEKPTAIVSSTLTKAVLVTNYYYRVRCEAALALVSCAIRRIDFLGLFHLFKLFLRYCYEPEDPAQDLFAHKYVPKPNDFTDFPEYFVRKALITAISQVRFENGKTPGVVRQFLIDQLRYNDNTANPYSDGYYICTIIAAASFAVVSTAPPERGELLPAETHIEQNQEDMELVKQTRIEVDRYRSMDRLIPSPHNVVTTAAMEFYMALGAANLIPNHPKIFFPLTRQGNYMHVRIAAFDGLFLTKWYAPQIMRLALLAQMGEMKAAIKEAESLLIEEDGHGNEKTKESKKSELDSWLKILRKDRELGKNEVVREFLLPIALLPDTDHEVRWCLLKLADLLIRPVEETPPTVKIHIPSTPVIEAVPPINPPIKAKLPQRITVKTEVAPAPSKLRNSSISTKLKLPGTPAVSSPRIPSISVPPVAEAPVKKGVSFAQPSPPPAISHVSKKDKARSSKPVPASPTKPIAVPRAQSGGLTFQDLKGCQNALKKLQANKHALFFLHPVDPVRDHAPNYFSVIENPMDLSTIATKLKDGKYGDRSQFRDDFKLMIANAKLYNLAGSHVHNEANAFETFFDKQWAIINKTLERNPAPTRPPPPPPPAPKAAPAKPTHRILPPVPAFNDPSPTPPPVPRRVAASAAPNGKPSPAPTRPTIKLRVGGQNAPERPAPTPSSSKPRKARIIEPPAPEPVADAPPPPYVDDGSYDILQEVLSIEQEKDEKRRQQEKRERERERERERAEKERKERERERSASSSSSKRKKTKERLSPPEPSTSVTARIISKPPKAEPAAAPPVAPRIVAPAPKPKKDKGSGETSRQSSVANPLRISINKGKEREREPSVAYPSPTSLESGKDEPKPKKKAPVVQATPVNEKKVKEVLKTLTKVPEAAIFLRPVDPVLDGCPTYLEEIAHPMDFGTMGGKLQGGEYDTMEDVKKDVELIFANCRQFNPPLTFPITCTEIVEKVFKKEWPKAMEKKLAFNEKRGLQGVVTNLIKDNVSWVFREPVDPVLLGIPTYFDIIPHKDARDLKTIKQKLDGDKYDSIEAFEADIELMVQNALKFNGPDSEVGVLATQLRQRFYELLNGWKSSSVKKRKDGDGHHSQPSKKVKTV</sequence>
<comment type="function">
    <text evidence="8">Functions as a component of the DNA-binding general transcription factor complex TFIID. Binding of TFIID to a promoter (with or without TATA element) is the initial step in pre-initiation complex (PIC) formation. TFIID plays a key role in the regulation of gene expression by RNA polymerase II through different activities such as transcription activator interaction, core promoter recognition and selectivity, TFIIA and TFIIB interaction, chromatin modification (histone acetylation by TAF1), facilitation of DNA opening and initiation of transcription.</text>
</comment>
<evidence type="ECO:0000313" key="13">
    <source>
        <dbReference type="EMBL" id="TEB38669.1"/>
    </source>
</evidence>
<protein>
    <recommendedName>
        <fullName evidence="3">Transcription initiation factor TFIID subunit 2</fullName>
    </recommendedName>
    <alternativeName>
        <fullName evidence="9">TBP-associated factor 2</fullName>
    </alternativeName>
</protein>
<dbReference type="EMBL" id="QPFP01000002">
    <property type="protein sequence ID" value="TEB38669.1"/>
    <property type="molecule type" value="Genomic_DNA"/>
</dbReference>
<dbReference type="GO" id="GO:0008237">
    <property type="term" value="F:metallopeptidase activity"/>
    <property type="evidence" value="ECO:0007669"/>
    <property type="project" value="InterPro"/>
</dbReference>
<dbReference type="Gene3D" id="2.60.40.1730">
    <property type="entry name" value="tricorn interacting facor f3 domain"/>
    <property type="match status" value="1"/>
</dbReference>
<dbReference type="InterPro" id="IPR036427">
    <property type="entry name" value="Bromodomain-like_sf"/>
</dbReference>
<evidence type="ECO:0000259" key="12">
    <source>
        <dbReference type="PROSITE" id="PS50014"/>
    </source>
</evidence>
<comment type="similarity">
    <text evidence="2">Belongs to the TAF2 family.</text>
</comment>
<dbReference type="GO" id="GO:0008270">
    <property type="term" value="F:zinc ion binding"/>
    <property type="evidence" value="ECO:0007669"/>
    <property type="project" value="InterPro"/>
</dbReference>
<dbReference type="InterPro" id="IPR042097">
    <property type="entry name" value="Aminopeptidase_N-like_N_sf"/>
</dbReference>
<feature type="domain" description="Bromo" evidence="12">
    <location>
        <begin position="1652"/>
        <end position="1726"/>
    </location>
</feature>
<dbReference type="Pfam" id="PF25316">
    <property type="entry name" value="TAF2_3rd"/>
    <property type="match status" value="1"/>
</dbReference>
<dbReference type="PROSITE" id="PS50014">
    <property type="entry name" value="BROMODOMAIN_2"/>
    <property type="match status" value="3"/>
</dbReference>
<dbReference type="InterPro" id="IPR037813">
    <property type="entry name" value="TAF2"/>
</dbReference>
<dbReference type="SMART" id="SM00297">
    <property type="entry name" value="BROMO"/>
    <property type="match status" value="3"/>
</dbReference>
<dbReference type="Gene3D" id="1.10.390.10">
    <property type="entry name" value="Neutral Protease Domain 2"/>
    <property type="match status" value="1"/>
</dbReference>
<keyword evidence="4" id="KW-0805">Transcription regulation</keyword>